<name>A0A401QI67_SCYTO</name>
<evidence type="ECO:0008006" key="3">
    <source>
        <dbReference type="Google" id="ProtNLM"/>
    </source>
</evidence>
<dbReference type="PROSITE" id="PS00119">
    <property type="entry name" value="PA2_ASP"/>
    <property type="match status" value="1"/>
</dbReference>
<dbReference type="AlphaFoldDB" id="A0A401QI67"/>
<dbReference type="GO" id="GO:0004623">
    <property type="term" value="F:phospholipase A2 activity"/>
    <property type="evidence" value="ECO:0007669"/>
    <property type="project" value="InterPro"/>
</dbReference>
<dbReference type="Proteomes" id="UP000288216">
    <property type="component" value="Unassembled WGS sequence"/>
</dbReference>
<dbReference type="SUPFAM" id="SSF48619">
    <property type="entry name" value="Phospholipase A2, PLA2"/>
    <property type="match status" value="1"/>
</dbReference>
<feature type="non-terminal residue" evidence="1">
    <location>
        <position position="1"/>
    </location>
</feature>
<accession>A0A401QI67</accession>
<evidence type="ECO:0000313" key="2">
    <source>
        <dbReference type="Proteomes" id="UP000288216"/>
    </source>
</evidence>
<dbReference type="Gene3D" id="1.20.90.10">
    <property type="entry name" value="Phospholipase A2 domain"/>
    <property type="match status" value="1"/>
</dbReference>
<gene>
    <name evidence="1" type="ORF">scyTo_0025719</name>
</gene>
<sequence>HAWVPYPDAECVEKLCDCDIATALCIKENSDKYNPKFVRYDRNLCKTVP</sequence>
<keyword evidence="2" id="KW-1185">Reference proteome</keyword>
<protein>
    <recommendedName>
        <fullName evidence="3">Phospholipase A2 domain-containing protein</fullName>
    </recommendedName>
</protein>
<dbReference type="GO" id="GO:0006644">
    <property type="term" value="P:phospholipid metabolic process"/>
    <property type="evidence" value="ECO:0007669"/>
    <property type="project" value="InterPro"/>
</dbReference>
<evidence type="ECO:0000313" key="1">
    <source>
        <dbReference type="EMBL" id="GCB85128.1"/>
    </source>
</evidence>
<reference evidence="1 2" key="1">
    <citation type="journal article" date="2018" name="Nat. Ecol. Evol.">
        <title>Shark genomes provide insights into elasmobranch evolution and the origin of vertebrates.</title>
        <authorList>
            <person name="Hara Y"/>
            <person name="Yamaguchi K"/>
            <person name="Onimaru K"/>
            <person name="Kadota M"/>
            <person name="Koyanagi M"/>
            <person name="Keeley SD"/>
            <person name="Tatsumi K"/>
            <person name="Tanaka K"/>
            <person name="Motone F"/>
            <person name="Kageyama Y"/>
            <person name="Nozu R"/>
            <person name="Adachi N"/>
            <person name="Nishimura O"/>
            <person name="Nakagawa R"/>
            <person name="Tanegashima C"/>
            <person name="Kiyatake I"/>
            <person name="Matsumoto R"/>
            <person name="Murakumo K"/>
            <person name="Nishida K"/>
            <person name="Terakita A"/>
            <person name="Kuratani S"/>
            <person name="Sato K"/>
            <person name="Hyodo S Kuraku.S."/>
        </authorList>
    </citation>
    <scope>NUCLEOTIDE SEQUENCE [LARGE SCALE GENOMIC DNA]</scope>
</reference>
<dbReference type="GO" id="GO:0050482">
    <property type="term" value="P:arachidonate secretion"/>
    <property type="evidence" value="ECO:0007669"/>
    <property type="project" value="InterPro"/>
</dbReference>
<dbReference type="InterPro" id="IPR036444">
    <property type="entry name" value="PLipase_A2_dom_sf"/>
</dbReference>
<proteinExistence type="predicted"/>
<dbReference type="InterPro" id="IPR033112">
    <property type="entry name" value="PLA2_Asp_AS"/>
</dbReference>
<comment type="caution">
    <text evidence="1">The sequence shown here is derived from an EMBL/GenBank/DDBJ whole genome shotgun (WGS) entry which is preliminary data.</text>
</comment>
<dbReference type="EMBL" id="BFAA01119779">
    <property type="protein sequence ID" value="GCB85128.1"/>
    <property type="molecule type" value="Genomic_DNA"/>
</dbReference>
<organism evidence="1 2">
    <name type="scientific">Scyliorhinus torazame</name>
    <name type="common">Cloudy catshark</name>
    <name type="synonym">Catulus torazame</name>
    <dbReference type="NCBI Taxonomy" id="75743"/>
    <lineage>
        <taxon>Eukaryota</taxon>
        <taxon>Metazoa</taxon>
        <taxon>Chordata</taxon>
        <taxon>Craniata</taxon>
        <taxon>Vertebrata</taxon>
        <taxon>Chondrichthyes</taxon>
        <taxon>Elasmobranchii</taxon>
        <taxon>Galeomorphii</taxon>
        <taxon>Galeoidea</taxon>
        <taxon>Carcharhiniformes</taxon>
        <taxon>Scyliorhinidae</taxon>
        <taxon>Scyliorhinus</taxon>
    </lineage>
</organism>